<dbReference type="AlphaFoldDB" id="W5IIR4"/>
<dbReference type="Proteomes" id="UP000005777">
    <property type="component" value="Unassembled WGS sequence"/>
</dbReference>
<feature type="region of interest" description="Disordered" evidence="1">
    <location>
        <begin position="48"/>
        <end position="95"/>
    </location>
</feature>
<feature type="region of interest" description="Disordered" evidence="1">
    <location>
        <begin position="284"/>
        <end position="361"/>
    </location>
</feature>
<protein>
    <submittedName>
        <fullName evidence="3">Uncharacterized protein</fullName>
    </submittedName>
</protein>
<feature type="region of interest" description="Disordered" evidence="1">
    <location>
        <begin position="168"/>
        <end position="207"/>
    </location>
</feature>
<keyword evidence="2" id="KW-0812">Transmembrane</keyword>
<feature type="compositionally biased region" description="Polar residues" evidence="1">
    <location>
        <begin position="74"/>
        <end position="91"/>
    </location>
</feature>
<accession>W5IIR4</accession>
<sequence length="361" mass="39327">MSSIVFALVILVALFALIPLLTKRGMMNAARHDEDRYSSSLHLVELDPQTDEPVKQKTSHTTDPGRDPGKKDNTMSQSPSVSTMNGAARSTVQDHIDRVRNERRKAIRRRRLVVLSLLLLGVALILLSLFTPISPWYAAIPAVLLIAVLALGARATARARKWERTIRRAFPRGTGGSADKVSSPSRQNHHGSSRAGSSHRSGNNDRFHADRSLIDSLAQVEDPADKTGTMSRVEIQETLTLAIREQAAAVRGRAQRRMQALQEKQAVADTTTPVSSREIVSHRQVSQAVPPANPPAIPSSDMAAGWSRAEGGDEPSETLGADIDAILSRRLSDSGEFNSGEFNSEEFAENRESSQPVHSAE</sequence>
<feature type="transmembrane region" description="Helical" evidence="2">
    <location>
        <begin position="136"/>
        <end position="157"/>
    </location>
</feature>
<keyword evidence="2" id="KW-1133">Transmembrane helix</keyword>
<dbReference type="HOGENOM" id="CLU_057829_0_0_11"/>
<keyword evidence="4" id="KW-1185">Reference proteome</keyword>
<evidence type="ECO:0000313" key="4">
    <source>
        <dbReference type="Proteomes" id="UP000005777"/>
    </source>
</evidence>
<comment type="caution">
    <text evidence="3">The sequence shown here is derived from an EMBL/GenBank/DDBJ whole genome shotgun (WGS) entry which is preliminary data.</text>
</comment>
<feature type="transmembrane region" description="Helical" evidence="2">
    <location>
        <begin position="112"/>
        <end position="130"/>
    </location>
</feature>
<reference evidence="3" key="1">
    <citation type="submission" date="2012-01" db="EMBL/GenBank/DDBJ databases">
        <title>The Genome Sequence of Scardovia inopinata F0304.</title>
        <authorList>
            <consortium name="The Broad Institute Genome Sequencing Platform"/>
            <person name="Ward D."/>
            <person name="Earl A."/>
            <person name="Feldgarden M."/>
            <person name="Gevers D."/>
            <person name="Young S."/>
            <person name="Zeng Q."/>
            <person name="Koehrsen M."/>
            <person name="Alvarado L."/>
            <person name="Berlin A.M."/>
            <person name="Borenstein D."/>
            <person name="Chapman S.B."/>
            <person name="Chen Z."/>
            <person name="Engels R."/>
            <person name="Freedman E."/>
            <person name="Gellesch M."/>
            <person name="Goldberg J."/>
            <person name="Griggs A."/>
            <person name="Gujja S."/>
            <person name="Heilman E.R."/>
            <person name="Heiman D.I."/>
            <person name="Hepburn T.A."/>
            <person name="Howarth C."/>
            <person name="Jen D."/>
            <person name="Larson L."/>
            <person name="Mehta T."/>
            <person name="Park D."/>
            <person name="Pearson M."/>
            <person name="Richards J."/>
            <person name="Roberts A."/>
            <person name="Saif S."/>
            <person name="Shea T.D."/>
            <person name="Shenoy N."/>
            <person name="Sisk P."/>
            <person name="Stolte C."/>
            <person name="Sykes S.N."/>
            <person name="Walk T."/>
            <person name="White J."/>
            <person name="Yandava C."/>
            <person name="Izard J."/>
            <person name="Baranova O.V."/>
            <person name="Blanton J.M."/>
            <person name="Tanner A.C."/>
            <person name="Dewhirst F."/>
            <person name="Haas B."/>
            <person name="Nusbaum C."/>
            <person name="Birren B."/>
        </authorList>
    </citation>
    <scope>NUCLEOTIDE SEQUENCE [LARGE SCALE GENOMIC DNA]</scope>
    <source>
        <strain evidence="3">F0304</strain>
        <strain evidence="3">F0304</strain>
    </source>
</reference>
<dbReference type="EMBL" id="ADCX01000002">
    <property type="protein sequence ID" value="EFG26718.2"/>
    <property type="molecule type" value="Genomic_DNA"/>
</dbReference>
<organism evidence="3 4">
    <name type="scientific">Scardovia inopinata F0304</name>
    <dbReference type="NCBI Taxonomy" id="641146"/>
    <lineage>
        <taxon>Bacteria</taxon>
        <taxon>Bacillati</taxon>
        <taxon>Actinomycetota</taxon>
        <taxon>Actinomycetes</taxon>
        <taxon>Bifidobacteriales</taxon>
        <taxon>Bifidobacteriaceae</taxon>
        <taxon>Scardovia</taxon>
    </lineage>
</organism>
<evidence type="ECO:0000256" key="2">
    <source>
        <dbReference type="SAM" id="Phobius"/>
    </source>
</evidence>
<name>W5IIR4_SCAIO</name>
<proteinExistence type="predicted"/>
<feature type="transmembrane region" description="Helical" evidence="2">
    <location>
        <begin position="6"/>
        <end position="22"/>
    </location>
</feature>
<evidence type="ECO:0000256" key="1">
    <source>
        <dbReference type="SAM" id="MobiDB-lite"/>
    </source>
</evidence>
<keyword evidence="2" id="KW-0472">Membrane</keyword>
<feature type="compositionally biased region" description="Basic and acidic residues" evidence="1">
    <location>
        <begin position="63"/>
        <end position="73"/>
    </location>
</feature>
<dbReference type="eggNOG" id="ENOG5032VSG">
    <property type="taxonomic scope" value="Bacteria"/>
</dbReference>
<gene>
    <name evidence="3" type="ORF">HMPREF9020_00345</name>
</gene>
<evidence type="ECO:0000313" key="3">
    <source>
        <dbReference type="EMBL" id="EFG26718.2"/>
    </source>
</evidence>